<protein>
    <submittedName>
        <fullName evidence="12">ARHGI factor</fullName>
    </submittedName>
</protein>
<evidence type="ECO:0000256" key="8">
    <source>
        <dbReference type="ARBA" id="ARBA00023054"/>
    </source>
</evidence>
<dbReference type="PANTHER" id="PTHR47440">
    <property type="entry name" value="RIKEN CDNA A430078G23 GENE"/>
    <property type="match status" value="1"/>
</dbReference>
<dbReference type="PANTHER" id="PTHR47440:SF1">
    <property type="entry name" value="RHO_RAC GUANINE NUCLEOTIDE EXCHANGE FACTOR 18"/>
    <property type="match status" value="1"/>
</dbReference>
<comment type="subcellular location">
    <subcellularLocation>
        <location evidence="1">Cytoplasm</location>
    </subcellularLocation>
</comment>
<dbReference type="SUPFAM" id="SSF48065">
    <property type="entry name" value="DBL homology domain (DH-domain)"/>
    <property type="match status" value="1"/>
</dbReference>
<keyword evidence="2" id="KW-0963">Cytoplasm</keyword>
<keyword evidence="4" id="KW-0344">Guanine-nucleotide releasing factor</keyword>
<dbReference type="GO" id="GO:0007264">
    <property type="term" value="P:small GTPase-mediated signal transduction"/>
    <property type="evidence" value="ECO:0007669"/>
    <property type="project" value="InterPro"/>
</dbReference>
<dbReference type="SMART" id="SM00325">
    <property type="entry name" value="RhoGEF"/>
    <property type="match status" value="1"/>
</dbReference>
<dbReference type="InterPro" id="IPR035899">
    <property type="entry name" value="DBL_dom_sf"/>
</dbReference>
<dbReference type="InterPro" id="IPR000219">
    <property type="entry name" value="DH_dom"/>
</dbReference>
<feature type="non-terminal residue" evidence="12">
    <location>
        <position position="1069"/>
    </location>
</feature>
<evidence type="ECO:0000256" key="4">
    <source>
        <dbReference type="ARBA" id="ARBA00022658"/>
    </source>
</evidence>
<dbReference type="SMART" id="SM00233">
    <property type="entry name" value="PH"/>
    <property type="match status" value="1"/>
</dbReference>
<keyword evidence="6" id="KW-0863">Zinc-finger</keyword>
<feature type="compositionally biased region" description="Polar residues" evidence="9">
    <location>
        <begin position="684"/>
        <end position="702"/>
    </location>
</feature>
<dbReference type="InterPro" id="IPR037744">
    <property type="entry name" value="ARHGEF18_PH"/>
</dbReference>
<proteinExistence type="predicted"/>
<dbReference type="FunFam" id="1.20.900.10:FF:000004">
    <property type="entry name" value="Rho guanine nucleotide exchange factor 2"/>
    <property type="match status" value="1"/>
</dbReference>
<evidence type="ECO:0000259" key="10">
    <source>
        <dbReference type="PROSITE" id="PS50003"/>
    </source>
</evidence>
<keyword evidence="13" id="KW-1185">Reference proteome</keyword>
<evidence type="ECO:0000313" key="13">
    <source>
        <dbReference type="Proteomes" id="UP000535478"/>
    </source>
</evidence>
<evidence type="ECO:0000256" key="2">
    <source>
        <dbReference type="ARBA" id="ARBA00022490"/>
    </source>
</evidence>
<evidence type="ECO:0000259" key="11">
    <source>
        <dbReference type="PROSITE" id="PS50010"/>
    </source>
</evidence>
<evidence type="ECO:0000313" key="12">
    <source>
        <dbReference type="EMBL" id="NXV51958.1"/>
    </source>
</evidence>
<dbReference type="CDD" id="cd15794">
    <property type="entry name" value="PH_ARHGEF18"/>
    <property type="match status" value="1"/>
</dbReference>
<dbReference type="InterPro" id="IPR011993">
    <property type="entry name" value="PH-like_dom_sf"/>
</dbReference>
<comment type="caution">
    <text evidence="12">The sequence shown here is derived from an EMBL/GenBank/DDBJ whole genome shotgun (WGS) entry which is preliminary data.</text>
</comment>
<feature type="non-terminal residue" evidence="12">
    <location>
        <position position="1"/>
    </location>
</feature>
<dbReference type="InterPro" id="IPR001849">
    <property type="entry name" value="PH_domain"/>
</dbReference>
<feature type="domain" description="DH" evidence="11">
    <location>
        <begin position="212"/>
        <end position="409"/>
    </location>
</feature>
<feature type="compositionally biased region" description="Polar residues" evidence="9">
    <location>
        <begin position="7"/>
        <end position="21"/>
    </location>
</feature>
<dbReference type="GO" id="GO:0008270">
    <property type="term" value="F:zinc ion binding"/>
    <property type="evidence" value="ECO:0007669"/>
    <property type="project" value="UniProtKB-KW"/>
</dbReference>
<dbReference type="PROSITE" id="PS50010">
    <property type="entry name" value="DH_2"/>
    <property type="match status" value="1"/>
</dbReference>
<evidence type="ECO:0000256" key="3">
    <source>
        <dbReference type="ARBA" id="ARBA00022553"/>
    </source>
</evidence>
<dbReference type="Gene3D" id="2.30.29.30">
    <property type="entry name" value="Pleckstrin-homology domain (PH domain)/Phosphotyrosine-binding domain (PTB)"/>
    <property type="match status" value="1"/>
</dbReference>
<gene>
    <name evidence="12" type="primary">Arhgef18</name>
    <name evidence="12" type="ORF">URIAAL_R09679</name>
</gene>
<dbReference type="GO" id="GO:0005085">
    <property type="term" value="F:guanyl-nucleotide exchange factor activity"/>
    <property type="evidence" value="ECO:0007669"/>
    <property type="project" value="UniProtKB-KW"/>
</dbReference>
<keyword evidence="8" id="KW-0175">Coiled coil</keyword>
<organism evidence="12 13">
    <name type="scientific">Uria aalge</name>
    <name type="common">Common mure</name>
    <name type="synonym">Colymbus aalge</name>
    <dbReference type="NCBI Taxonomy" id="13746"/>
    <lineage>
        <taxon>Eukaryota</taxon>
        <taxon>Metazoa</taxon>
        <taxon>Chordata</taxon>
        <taxon>Craniata</taxon>
        <taxon>Vertebrata</taxon>
        <taxon>Euteleostomi</taxon>
        <taxon>Archelosauria</taxon>
        <taxon>Archosauria</taxon>
        <taxon>Dinosauria</taxon>
        <taxon>Saurischia</taxon>
        <taxon>Theropoda</taxon>
        <taxon>Coelurosauria</taxon>
        <taxon>Aves</taxon>
        <taxon>Neognathae</taxon>
        <taxon>Neoaves</taxon>
        <taxon>Charadriiformes</taxon>
        <taxon>Alcidae</taxon>
        <taxon>Uria</taxon>
    </lineage>
</organism>
<dbReference type="InterPro" id="IPR041020">
    <property type="entry name" value="PH_16"/>
</dbReference>
<dbReference type="Gene3D" id="1.20.900.10">
    <property type="entry name" value="Dbl homology (DH) domain"/>
    <property type="match status" value="1"/>
</dbReference>
<sequence length="1069" mass="120815">GQPVVSMGNTNSKSSGRSNTIPAHPELSFCGSFSRKWNENVFLDNELLTSKILSVLRPHSERGLRAGNLQCTPHFLSTNSIFASLAASLKEQPRSLLLGPDGTPVLSRNLGMTIAQRGNSQSSLNTTGAVNKFGLISGDMDEGDSGFIKFKQTSDDVVSLAPSTADSIFLEDTYSVSLRTEIETDAHEFEAESWSVAVEQSYAKRQKKDVIKRQDVIYELMQTEMHHVRTLKIMLKVYSKAMREELQFPNAVINKLFPCVDELLEMHGQFLLQLKERRKESLEEGSDRNYIIQNIGDLLVKQFSGENGERMKEKYGVFCCGHNEAVSHYKDLLQSNKKFQNLIKKIGNCSIVRRLGVQECILLVTQRITKYPVLVERIIQNTEAGTRDYEELTQALSLIKDTITHVDAMVNECEKGQRLKEIMHKMELKSSGKCKNGLFFRKDDMGRRRLLLDGMLYWKAASGRLKDILAVLLTDVLLLLQEKDQKYTFASVDSKPPVISLQKLIVREVANEEKAMFLISASLKGPEMYEIHTSSKEERNSWMAHIRRAVESCPDEEGGTFNEPEAERRLAEARAAKLKEFQERLNVKDDLILQSLTEKQQIYLEMAEMNGFEDHSQGSRSRLLLRGDTSENLQGEAILKSAVTEAENLQNLILTQLGNGSCQAEDGSGSGLPRRAETFGGYDSSPSISNKSGSFRKNSGGDQRQWDCRGPAVSSDVQLHDLPADAEEGSQTSSVQVSNVSFLPPASPPLQLVQRIQTLLQLLFSLQAVISQQDSYIEVQRATMVDREKQYRLQSTRGNLLLEQEKQRNFEKQREELMNVQKLQSQLKLEQQRLERERSRQQREFESTEARLQEREEETRQLREKLNQEREELERQREAYQHDLERLREAQRAVEKEKERLDQLRKLKKQNTVSGTFSPEMGQNQMLSHSVSFNGEGVESPPVLKTSVRVSVSGLDYLERSDLVRRDSTTLENRPVLALKNEVPIHLLSATNQIQKPAAVQQQIPTKLVTFTKGSKEKGGKNKASHRTDSSASVDQKQLLPPRLVGREEGVLRGRRSASPALPSSQTTA</sequence>
<feature type="region of interest" description="Disordered" evidence="9">
    <location>
        <begin position="1"/>
        <end position="21"/>
    </location>
</feature>
<keyword evidence="5" id="KW-0479">Metal-binding</keyword>
<dbReference type="EMBL" id="VZUE01000423">
    <property type="protein sequence ID" value="NXV51958.1"/>
    <property type="molecule type" value="Genomic_DNA"/>
</dbReference>
<dbReference type="CDD" id="cd00160">
    <property type="entry name" value="RhoGEF"/>
    <property type="match status" value="1"/>
</dbReference>
<accession>A0A7L3UIV9</accession>
<feature type="region of interest" description="Disordered" evidence="9">
    <location>
        <begin position="1012"/>
        <end position="1069"/>
    </location>
</feature>
<dbReference type="Pfam" id="PF00621">
    <property type="entry name" value="RhoGEF"/>
    <property type="match status" value="1"/>
</dbReference>
<evidence type="ECO:0000256" key="6">
    <source>
        <dbReference type="ARBA" id="ARBA00022771"/>
    </source>
</evidence>
<feature type="domain" description="PH" evidence="10">
    <location>
        <begin position="449"/>
        <end position="551"/>
    </location>
</feature>
<keyword evidence="3" id="KW-0597">Phosphoprotein</keyword>
<evidence type="ECO:0000256" key="1">
    <source>
        <dbReference type="ARBA" id="ARBA00004496"/>
    </source>
</evidence>
<dbReference type="Proteomes" id="UP000535478">
    <property type="component" value="Unassembled WGS sequence"/>
</dbReference>
<evidence type="ECO:0000256" key="7">
    <source>
        <dbReference type="ARBA" id="ARBA00022833"/>
    </source>
</evidence>
<feature type="region of interest" description="Disordered" evidence="9">
    <location>
        <begin position="834"/>
        <end position="862"/>
    </location>
</feature>
<dbReference type="SUPFAM" id="SSF50729">
    <property type="entry name" value="PH domain-like"/>
    <property type="match status" value="1"/>
</dbReference>
<dbReference type="PROSITE" id="PS50003">
    <property type="entry name" value="PH_DOMAIN"/>
    <property type="match status" value="1"/>
</dbReference>
<dbReference type="GO" id="GO:0005737">
    <property type="term" value="C:cytoplasm"/>
    <property type="evidence" value="ECO:0007669"/>
    <property type="project" value="UniProtKB-SubCell"/>
</dbReference>
<evidence type="ECO:0000256" key="5">
    <source>
        <dbReference type="ARBA" id="ARBA00022723"/>
    </source>
</evidence>
<feature type="region of interest" description="Disordered" evidence="9">
    <location>
        <begin position="660"/>
        <end position="709"/>
    </location>
</feature>
<name>A0A7L3UIV9_URIAL</name>
<dbReference type="InterPro" id="IPR053089">
    <property type="entry name" value="Rho_GEF18"/>
</dbReference>
<keyword evidence="7" id="KW-0862">Zinc</keyword>
<dbReference type="AlphaFoldDB" id="A0A7L3UIV9"/>
<dbReference type="FunFam" id="2.30.29.30:FF:000021">
    <property type="entry name" value="Rho guanine nucleotide exchange factor 2"/>
    <property type="match status" value="1"/>
</dbReference>
<reference evidence="12 13" key="1">
    <citation type="submission" date="2019-09" db="EMBL/GenBank/DDBJ databases">
        <title>Bird 10,000 Genomes (B10K) Project - Family phase.</title>
        <authorList>
            <person name="Zhang G."/>
        </authorList>
    </citation>
    <scope>NUCLEOTIDE SEQUENCE [LARGE SCALE GENOMIC DNA]</scope>
    <source>
        <strain evidence="12">OUT-0019</strain>
        <tissue evidence="12">Blood</tissue>
    </source>
</reference>
<evidence type="ECO:0000256" key="9">
    <source>
        <dbReference type="SAM" id="MobiDB-lite"/>
    </source>
</evidence>
<dbReference type="Pfam" id="PF17838">
    <property type="entry name" value="PH_16"/>
    <property type="match status" value="1"/>
</dbReference>